<comment type="caution">
    <text evidence="2">The sequence shown here is derived from an EMBL/GenBank/DDBJ whole genome shotgun (WGS) entry which is preliminary data.</text>
</comment>
<evidence type="ECO:0000313" key="3">
    <source>
        <dbReference type="Proteomes" id="UP000257109"/>
    </source>
</evidence>
<organism evidence="2 3">
    <name type="scientific">Mucuna pruriens</name>
    <name type="common">Velvet bean</name>
    <name type="synonym">Dolichos pruriens</name>
    <dbReference type="NCBI Taxonomy" id="157652"/>
    <lineage>
        <taxon>Eukaryota</taxon>
        <taxon>Viridiplantae</taxon>
        <taxon>Streptophyta</taxon>
        <taxon>Embryophyta</taxon>
        <taxon>Tracheophyta</taxon>
        <taxon>Spermatophyta</taxon>
        <taxon>Magnoliopsida</taxon>
        <taxon>eudicotyledons</taxon>
        <taxon>Gunneridae</taxon>
        <taxon>Pentapetalae</taxon>
        <taxon>rosids</taxon>
        <taxon>fabids</taxon>
        <taxon>Fabales</taxon>
        <taxon>Fabaceae</taxon>
        <taxon>Papilionoideae</taxon>
        <taxon>50 kb inversion clade</taxon>
        <taxon>NPAAA clade</taxon>
        <taxon>indigoferoid/millettioid clade</taxon>
        <taxon>Phaseoleae</taxon>
        <taxon>Mucuna</taxon>
    </lineage>
</organism>
<name>A0A371H913_MUCPR</name>
<sequence length="93" mass="11000">MSRAHILKEAYHLQLLDIPPPTQHQLGPSRDEWCEFHRATGHSTKECQTLKNQIERLIQESCLRHFIKTNERKSLVTEDLPERDRSRTLGRRS</sequence>
<protein>
    <recommendedName>
        <fullName evidence="4">Retrotransposon gag domain-containing protein</fullName>
    </recommendedName>
</protein>
<proteinExistence type="predicted"/>
<feature type="region of interest" description="Disordered" evidence="1">
    <location>
        <begin position="74"/>
        <end position="93"/>
    </location>
</feature>
<evidence type="ECO:0008006" key="4">
    <source>
        <dbReference type="Google" id="ProtNLM"/>
    </source>
</evidence>
<dbReference type="Proteomes" id="UP000257109">
    <property type="component" value="Unassembled WGS sequence"/>
</dbReference>
<gene>
    <name evidence="2" type="ORF">CR513_17688</name>
</gene>
<reference evidence="2" key="1">
    <citation type="submission" date="2018-05" db="EMBL/GenBank/DDBJ databases">
        <title>Draft genome of Mucuna pruriens seed.</title>
        <authorList>
            <person name="Nnadi N.E."/>
            <person name="Vos R."/>
            <person name="Hasami M.H."/>
            <person name="Devisetty U.K."/>
            <person name="Aguiy J.C."/>
        </authorList>
    </citation>
    <scope>NUCLEOTIDE SEQUENCE [LARGE SCALE GENOMIC DNA]</scope>
    <source>
        <strain evidence="2">JCA_2017</strain>
    </source>
</reference>
<feature type="compositionally biased region" description="Basic and acidic residues" evidence="1">
    <location>
        <begin position="74"/>
        <end position="87"/>
    </location>
</feature>
<evidence type="ECO:0000256" key="1">
    <source>
        <dbReference type="SAM" id="MobiDB-lite"/>
    </source>
</evidence>
<dbReference type="EMBL" id="QJKJ01003267">
    <property type="protein sequence ID" value="RDX99271.1"/>
    <property type="molecule type" value="Genomic_DNA"/>
</dbReference>
<keyword evidence="3" id="KW-1185">Reference proteome</keyword>
<dbReference type="OrthoDB" id="912280at2759"/>
<accession>A0A371H913</accession>
<evidence type="ECO:0000313" key="2">
    <source>
        <dbReference type="EMBL" id="RDX99271.1"/>
    </source>
</evidence>
<feature type="non-terminal residue" evidence="2">
    <location>
        <position position="1"/>
    </location>
</feature>
<dbReference type="AlphaFoldDB" id="A0A371H913"/>